<organism evidence="3">
    <name type="scientific">Ananas comosus var. bracteatus</name>
    <name type="common">red pineapple</name>
    <dbReference type="NCBI Taxonomy" id="296719"/>
    <lineage>
        <taxon>Eukaryota</taxon>
        <taxon>Viridiplantae</taxon>
        <taxon>Streptophyta</taxon>
        <taxon>Embryophyta</taxon>
        <taxon>Tracheophyta</taxon>
        <taxon>Spermatophyta</taxon>
        <taxon>Magnoliopsida</taxon>
        <taxon>Liliopsida</taxon>
        <taxon>Poales</taxon>
        <taxon>Bromeliaceae</taxon>
        <taxon>Bromelioideae</taxon>
        <taxon>Ananas</taxon>
    </lineage>
</organism>
<keyword evidence="2" id="KW-1133">Transmembrane helix</keyword>
<accession>A0A6V7NY97</accession>
<evidence type="ECO:0000256" key="1">
    <source>
        <dbReference type="SAM" id="MobiDB-lite"/>
    </source>
</evidence>
<feature type="transmembrane region" description="Helical" evidence="2">
    <location>
        <begin position="431"/>
        <end position="455"/>
    </location>
</feature>
<feature type="compositionally biased region" description="Pro residues" evidence="1">
    <location>
        <begin position="183"/>
        <end position="198"/>
    </location>
</feature>
<sequence length="642" mass="70665">MDSTSPPLNFPSIALPSLGILRPEGPVPRRGDRSLVGETGPREQSWRPEGLFAFGNRSFPGRPVLGDRFLRAGFSGLSQILAFLAGVAHRDRSPQPGTSCIKDPQQPPAPVPESSFSPVQVLHYKLSRTQLHPPPRCRHLGSAAPPSPELGDLPDRSPPPCEPLPRRGQPAAASACSSRGKLAPPPSRCRCPKPPPRLPSGVLQPSAAVPECPGRRRGRSCPWNPSRISCGLGWFRRRRRRSSPPTEVSTTLPTSPAPIPGPHAPRRAAGSRPEQSCSAQARNRAIPWRFAVPSFPSLPDLYGREHGDRGKLLIIVLTFVSVGETPFRCFGGVASLEPFWLLFQDYAHFYGNPRLFRCLWSEHGDRGSVLITVLTLFWISGCRIVLFGAFFPDCALFAEFSGCSALLTVSCCAPDHEHGLRNVETYQYVDFYAFVHLVATVGSALVCVVTFGLIVHDLIAFAKIEKSIPARFSAKFAKRTRFRFGFLPMCDGGFRCRNRHFREPGFVQLSGDNCVVVSGLVTDPLDLRRSGRLVRTQCFDATVTGGCFELVVGEIVSPFLCSFIQYRSLYMQHIDSLVMCFDLVDRGSALYALAPGFGHGTGLFLPIFCLLCDRQRLRSADQYSSIRLGLVLDYSPLRHLFS</sequence>
<feature type="region of interest" description="Disordered" evidence="1">
    <location>
        <begin position="92"/>
        <end position="115"/>
    </location>
</feature>
<feature type="transmembrane region" description="Helical" evidence="2">
    <location>
        <begin position="369"/>
        <end position="391"/>
    </location>
</feature>
<name>A0A6V7NY97_ANACO</name>
<keyword evidence="2" id="KW-0812">Transmembrane</keyword>
<gene>
    <name evidence="3" type="ORF">CB5_LOCUS6525</name>
</gene>
<feature type="region of interest" description="Disordered" evidence="1">
    <location>
        <begin position="240"/>
        <end position="276"/>
    </location>
</feature>
<evidence type="ECO:0000313" key="3">
    <source>
        <dbReference type="EMBL" id="CAD1823314.1"/>
    </source>
</evidence>
<feature type="compositionally biased region" description="Basic and acidic residues" evidence="1">
    <location>
        <begin position="27"/>
        <end position="46"/>
    </location>
</feature>
<feature type="compositionally biased region" description="Polar residues" evidence="1">
    <location>
        <begin position="243"/>
        <end position="254"/>
    </location>
</feature>
<reference evidence="3" key="1">
    <citation type="submission" date="2020-07" db="EMBL/GenBank/DDBJ databases">
        <authorList>
            <person name="Lin J."/>
        </authorList>
    </citation>
    <scope>NUCLEOTIDE SEQUENCE</scope>
</reference>
<protein>
    <submittedName>
        <fullName evidence="3">Uncharacterized protein</fullName>
    </submittedName>
</protein>
<proteinExistence type="predicted"/>
<dbReference type="AlphaFoldDB" id="A0A6V7NY97"/>
<dbReference type="EMBL" id="LR862143">
    <property type="protein sequence ID" value="CAD1823314.1"/>
    <property type="molecule type" value="Genomic_DNA"/>
</dbReference>
<feature type="region of interest" description="Disordered" evidence="1">
    <location>
        <begin position="1"/>
        <end position="49"/>
    </location>
</feature>
<feature type="region of interest" description="Disordered" evidence="1">
    <location>
        <begin position="132"/>
        <end position="220"/>
    </location>
</feature>
<keyword evidence="2" id="KW-0472">Membrane</keyword>
<evidence type="ECO:0000256" key="2">
    <source>
        <dbReference type="SAM" id="Phobius"/>
    </source>
</evidence>